<dbReference type="EC" id="7.1.1.2" evidence="4"/>
<evidence type="ECO:0000256" key="6">
    <source>
        <dbReference type="ARBA" id="ARBA00022448"/>
    </source>
</evidence>
<dbReference type="GO" id="GO:0005743">
    <property type="term" value="C:mitochondrial inner membrane"/>
    <property type="evidence" value="ECO:0007669"/>
    <property type="project" value="UniProtKB-SubCell"/>
</dbReference>
<evidence type="ECO:0000256" key="8">
    <source>
        <dbReference type="ARBA" id="ARBA00022692"/>
    </source>
</evidence>
<proteinExistence type="inferred from homology"/>
<evidence type="ECO:0000256" key="2">
    <source>
        <dbReference type="ARBA" id="ARBA00004448"/>
    </source>
</evidence>
<evidence type="ECO:0000256" key="19">
    <source>
        <dbReference type="SAM" id="Phobius"/>
    </source>
</evidence>
<comment type="similarity">
    <text evidence="3">Belongs to the complex I subunit 2 family.</text>
</comment>
<evidence type="ECO:0000256" key="4">
    <source>
        <dbReference type="ARBA" id="ARBA00012944"/>
    </source>
</evidence>
<feature type="transmembrane region" description="Helical" evidence="19">
    <location>
        <begin position="27"/>
        <end position="45"/>
    </location>
</feature>
<keyword evidence="11" id="KW-0249">Electron transport</keyword>
<feature type="domain" description="NADH:quinone oxidoreductase/Mrp antiporter transmembrane" evidence="20">
    <location>
        <begin position="87"/>
        <end position="262"/>
    </location>
</feature>
<sequence>MMSPSILMYIFVYLSGFIMFFHFNEWFILWVSMELVMYGFLVLSFNPNNLEVEESCYKYFFVQSLGSGALLGLMYLGVHDVVMEIILFYKIGLGPFYYWYLSVMGGLGWVSCFVLMTIQKLIPMVMLREMDFFVGWIFIVVSLVIGLLGSLGQVILKDLLVYSSLHYMGWILLMEMMEGEFWMIYFFMYSFMLGYVVVSFSRSGCFMVGEVGNKHMIPVVFSLFVLGGVPPFLGFVLKWVGFVYLLSLDMMMVVMLVVFSVIMCYVYFRVRINMVLVSGGLGSIGVVDGASYYVFSSVVSGWILYLWGSV</sequence>
<dbReference type="PANTHER" id="PTHR46552:SF1">
    <property type="entry name" value="NADH-UBIQUINONE OXIDOREDUCTASE CHAIN 2"/>
    <property type="match status" value="1"/>
</dbReference>
<keyword evidence="8 19" id="KW-0812">Transmembrane</keyword>
<feature type="transmembrane region" description="Helical" evidence="19">
    <location>
        <begin position="57"/>
        <end position="77"/>
    </location>
</feature>
<dbReference type="GO" id="GO:0006120">
    <property type="term" value="P:mitochondrial electron transport, NADH to ubiquinone"/>
    <property type="evidence" value="ECO:0007669"/>
    <property type="project" value="TreeGrafter"/>
</dbReference>
<evidence type="ECO:0000256" key="13">
    <source>
        <dbReference type="ARBA" id="ARBA00023027"/>
    </source>
</evidence>
<keyword evidence="16 19" id="KW-0472">Membrane</keyword>
<evidence type="ECO:0000256" key="12">
    <source>
        <dbReference type="ARBA" id="ARBA00022989"/>
    </source>
</evidence>
<dbReference type="GO" id="GO:0008137">
    <property type="term" value="F:NADH dehydrogenase (ubiquinone) activity"/>
    <property type="evidence" value="ECO:0007669"/>
    <property type="project" value="UniProtKB-EC"/>
</dbReference>
<geneLocation type="mitochondrion" evidence="21"/>
<feature type="transmembrane region" description="Helical" evidence="19">
    <location>
        <begin position="5"/>
        <end position="21"/>
    </location>
</feature>
<comment type="subcellular location">
    <subcellularLocation>
        <location evidence="2">Mitochondrion inner membrane</location>
        <topology evidence="2">Multi-pass membrane protein</topology>
    </subcellularLocation>
</comment>
<feature type="transmembrane region" description="Helical" evidence="19">
    <location>
        <begin position="280"/>
        <end position="307"/>
    </location>
</feature>
<evidence type="ECO:0000256" key="9">
    <source>
        <dbReference type="ARBA" id="ARBA00022792"/>
    </source>
</evidence>
<evidence type="ECO:0000256" key="7">
    <source>
        <dbReference type="ARBA" id="ARBA00022660"/>
    </source>
</evidence>
<evidence type="ECO:0000256" key="1">
    <source>
        <dbReference type="ARBA" id="ARBA00003257"/>
    </source>
</evidence>
<evidence type="ECO:0000256" key="15">
    <source>
        <dbReference type="ARBA" id="ARBA00023128"/>
    </source>
</evidence>
<keyword evidence="6" id="KW-0813">Transport</keyword>
<comment type="function">
    <text evidence="1">Core subunit of the mitochondrial membrane respiratory chain NADH dehydrogenase (Complex I) that is believed to belong to the minimal assembly required for catalysis. Complex I functions in the transfer of electrons from NADH to the respiratory chain. The immediate electron acceptor for the enzyme is believed to be ubiquinone.</text>
</comment>
<evidence type="ECO:0000259" key="20">
    <source>
        <dbReference type="Pfam" id="PF00361"/>
    </source>
</evidence>
<keyword evidence="7" id="KW-0679">Respiratory chain</keyword>
<keyword evidence="9" id="KW-0999">Mitochondrion inner membrane</keyword>
<dbReference type="PANTHER" id="PTHR46552">
    <property type="entry name" value="NADH-UBIQUINONE OXIDOREDUCTASE CHAIN 2"/>
    <property type="match status" value="1"/>
</dbReference>
<dbReference type="AlphaFoldDB" id="L7NW08"/>
<keyword evidence="13" id="KW-0520">NAD</keyword>
<reference evidence="21" key="1">
    <citation type="submission" date="2012-01" db="EMBL/GenBank/DDBJ databases">
        <title>Mitochondrial genomes of three spider species.</title>
        <authorList>
            <person name="Podsiadlowski L."/>
            <person name="Arabi J."/>
            <person name="Fahrein K."/>
        </authorList>
    </citation>
    <scope>NUCLEOTIDE SEQUENCE</scope>
</reference>
<dbReference type="Pfam" id="PF00361">
    <property type="entry name" value="Proton_antipo_M"/>
    <property type="match status" value="1"/>
</dbReference>
<feature type="transmembrane region" description="Helical" evidence="19">
    <location>
        <begin position="243"/>
        <end position="268"/>
    </location>
</feature>
<evidence type="ECO:0000256" key="10">
    <source>
        <dbReference type="ARBA" id="ARBA00022967"/>
    </source>
</evidence>
<dbReference type="EMBL" id="JQ407804">
    <property type="protein sequence ID" value="AFC77895.1"/>
    <property type="molecule type" value="Genomic_DNA"/>
</dbReference>
<evidence type="ECO:0000256" key="14">
    <source>
        <dbReference type="ARBA" id="ARBA00023075"/>
    </source>
</evidence>
<keyword evidence="15 21" id="KW-0496">Mitochondrion</keyword>
<evidence type="ECO:0000256" key="16">
    <source>
        <dbReference type="ARBA" id="ARBA00023136"/>
    </source>
</evidence>
<evidence type="ECO:0000256" key="11">
    <source>
        <dbReference type="ARBA" id="ARBA00022982"/>
    </source>
</evidence>
<evidence type="ECO:0000256" key="5">
    <source>
        <dbReference type="ARBA" id="ARBA00021008"/>
    </source>
</evidence>
<name>L7NW08_PHOPA</name>
<feature type="transmembrane region" description="Helical" evidence="19">
    <location>
        <begin position="130"/>
        <end position="156"/>
    </location>
</feature>
<accession>L7NW08</accession>
<gene>
    <name evidence="21" type="primary">NAD2</name>
</gene>
<comment type="catalytic activity">
    <reaction evidence="18">
        <text>a ubiquinone + NADH + 5 H(+)(in) = a ubiquinol + NAD(+) + 4 H(+)(out)</text>
        <dbReference type="Rhea" id="RHEA:29091"/>
        <dbReference type="Rhea" id="RHEA-COMP:9565"/>
        <dbReference type="Rhea" id="RHEA-COMP:9566"/>
        <dbReference type="ChEBI" id="CHEBI:15378"/>
        <dbReference type="ChEBI" id="CHEBI:16389"/>
        <dbReference type="ChEBI" id="CHEBI:17976"/>
        <dbReference type="ChEBI" id="CHEBI:57540"/>
        <dbReference type="ChEBI" id="CHEBI:57945"/>
        <dbReference type="EC" id="7.1.1.2"/>
    </reaction>
</comment>
<keyword evidence="12 19" id="KW-1133">Transmembrane helix</keyword>
<evidence type="ECO:0000256" key="18">
    <source>
        <dbReference type="ARBA" id="ARBA00049551"/>
    </source>
</evidence>
<evidence type="ECO:0000256" key="17">
    <source>
        <dbReference type="ARBA" id="ARBA00031028"/>
    </source>
</evidence>
<feature type="transmembrane region" description="Helical" evidence="19">
    <location>
        <begin position="219"/>
        <end position="237"/>
    </location>
</feature>
<keyword evidence="14" id="KW-0830">Ubiquinone</keyword>
<dbReference type="InterPro" id="IPR001750">
    <property type="entry name" value="ND/Mrp_TM"/>
</dbReference>
<evidence type="ECO:0000313" key="21">
    <source>
        <dbReference type="EMBL" id="AFC77895.1"/>
    </source>
</evidence>
<feature type="transmembrane region" description="Helical" evidence="19">
    <location>
        <begin position="97"/>
        <end position="118"/>
    </location>
</feature>
<keyword evidence="10" id="KW-1278">Translocase</keyword>
<evidence type="ECO:0000256" key="3">
    <source>
        <dbReference type="ARBA" id="ARBA00007012"/>
    </source>
</evidence>
<organism evidence="21">
    <name type="scientific">Pholcus phalangioides</name>
    <name type="common">Longbodied cellar spider</name>
    <name type="synonym">Aranea phalangioides</name>
    <dbReference type="NCBI Taxonomy" id="6932"/>
    <lineage>
        <taxon>Eukaryota</taxon>
        <taxon>Metazoa</taxon>
        <taxon>Ecdysozoa</taxon>
        <taxon>Arthropoda</taxon>
        <taxon>Chelicerata</taxon>
        <taxon>Arachnida</taxon>
        <taxon>Araneae</taxon>
        <taxon>Araneomorphae</taxon>
        <taxon>Haplogynae</taxon>
        <taxon>Pholcoidea</taxon>
        <taxon>Pholcidae</taxon>
        <taxon>Pholcus</taxon>
    </lineage>
</organism>
<feature type="transmembrane region" description="Helical" evidence="19">
    <location>
        <begin position="181"/>
        <end position="198"/>
    </location>
</feature>
<protein>
    <recommendedName>
        <fullName evidence="5">NADH-ubiquinone oxidoreductase chain 2</fullName>
        <ecNumber evidence="4">7.1.1.2</ecNumber>
    </recommendedName>
    <alternativeName>
        <fullName evidence="17">NADH dehydrogenase subunit 2</fullName>
    </alternativeName>
</protein>
<dbReference type="InterPro" id="IPR050175">
    <property type="entry name" value="Complex_I_Subunit_2"/>
</dbReference>